<dbReference type="EMBL" id="CP001338">
    <property type="protein sequence ID" value="ACL16215.1"/>
    <property type="molecule type" value="Genomic_DNA"/>
</dbReference>
<dbReference type="PRINTS" id="PR00455">
    <property type="entry name" value="HTHTETR"/>
</dbReference>
<keyword evidence="1" id="KW-0805">Transcription regulation</keyword>
<dbReference type="Proteomes" id="UP000002457">
    <property type="component" value="Chromosome"/>
</dbReference>
<dbReference type="PANTHER" id="PTHR30055:SF234">
    <property type="entry name" value="HTH-TYPE TRANSCRIPTIONAL REGULATOR BETI"/>
    <property type="match status" value="1"/>
</dbReference>
<dbReference type="AlphaFoldDB" id="B8GGG0"/>
<keyword evidence="3" id="KW-0804">Transcription</keyword>
<dbReference type="GO" id="GO:0000976">
    <property type="term" value="F:transcription cis-regulatory region binding"/>
    <property type="evidence" value="ECO:0007669"/>
    <property type="project" value="TreeGrafter"/>
</dbReference>
<dbReference type="OrthoDB" id="147294at2157"/>
<accession>B8GGG0</accession>
<feature type="DNA-binding region" description="H-T-H motif" evidence="4">
    <location>
        <begin position="43"/>
        <end position="62"/>
    </location>
</feature>
<evidence type="ECO:0000313" key="7">
    <source>
        <dbReference type="EMBL" id="ACL16215.1"/>
    </source>
</evidence>
<dbReference type="Gene3D" id="1.10.357.10">
    <property type="entry name" value="Tetracycline Repressor, domain 2"/>
    <property type="match status" value="1"/>
</dbReference>
<evidence type="ECO:0000256" key="1">
    <source>
        <dbReference type="ARBA" id="ARBA00023015"/>
    </source>
</evidence>
<dbReference type="InterPro" id="IPR050109">
    <property type="entry name" value="HTH-type_TetR-like_transc_reg"/>
</dbReference>
<evidence type="ECO:0000256" key="3">
    <source>
        <dbReference type="ARBA" id="ARBA00023163"/>
    </source>
</evidence>
<dbReference type="GeneID" id="7272345"/>
<evidence type="ECO:0000256" key="4">
    <source>
        <dbReference type="PROSITE-ProRule" id="PRU00335"/>
    </source>
</evidence>
<gene>
    <name evidence="7" type="ordered locus">Mpal_0855</name>
</gene>
<dbReference type="Pfam" id="PF00440">
    <property type="entry name" value="TetR_N"/>
    <property type="match status" value="1"/>
</dbReference>
<name>B8GGG0_METPE</name>
<dbReference type="RefSeq" id="WP_012617534.1">
    <property type="nucleotide sequence ID" value="NC_011832.1"/>
</dbReference>
<keyword evidence="2 4" id="KW-0238">DNA-binding</keyword>
<evidence type="ECO:0000256" key="2">
    <source>
        <dbReference type="ARBA" id="ARBA00023125"/>
    </source>
</evidence>
<dbReference type="STRING" id="521011.Mpal_0855"/>
<sequence>MTEKYSAGKTGRPAKVPGEKHTREKIFDAAVDLFAERGFDRTSVRDIAKAVGVTESAVYRHYPGKDAILEAIFVFMENRVYTPLSPVHEAGELDNRTIFRDMLEGLPRFIMADPVLVKTAHIMFTEMYHNEKIRDYVKKEYGKRADDYTEKLFRKHVMDGTIRPCDTRALAILFNSFRFAWMFKTFILDYGEPMDIGKMEKSLQAPIKLFEDLLKSEHSLTRV</sequence>
<protein>
    <submittedName>
        <fullName evidence="7">Transcriptional regulator, TetR family</fullName>
    </submittedName>
</protein>
<reference evidence="7 8" key="1">
    <citation type="journal article" date="2015" name="Genome Announc.">
        <title>Complete Genome Sequence of Methanosphaerula palustris E1-9CT, a Hydrogenotrophic Methanogen Isolated from a Minerotrophic Fen Peatland.</title>
        <authorList>
            <person name="Cadillo-Quiroz H."/>
            <person name="Browne P."/>
            <person name="Kyrpides N."/>
            <person name="Woyke T."/>
            <person name="Goodwin L."/>
            <person name="Detter C."/>
            <person name="Yavitt J.B."/>
            <person name="Zinder S.H."/>
        </authorList>
    </citation>
    <scope>NUCLEOTIDE SEQUENCE [LARGE SCALE GENOMIC DNA]</scope>
    <source>
        <strain evidence="8">ATCC BAA-1556 / DSM 19958 / E1-9c</strain>
    </source>
</reference>
<dbReference type="InterPro" id="IPR001647">
    <property type="entry name" value="HTH_TetR"/>
</dbReference>
<dbReference type="eggNOG" id="arCOG02648">
    <property type="taxonomic scope" value="Archaea"/>
</dbReference>
<evidence type="ECO:0000313" key="8">
    <source>
        <dbReference type="Proteomes" id="UP000002457"/>
    </source>
</evidence>
<proteinExistence type="predicted"/>
<dbReference type="SUPFAM" id="SSF46689">
    <property type="entry name" value="Homeodomain-like"/>
    <property type="match status" value="1"/>
</dbReference>
<evidence type="ECO:0000259" key="6">
    <source>
        <dbReference type="PROSITE" id="PS50977"/>
    </source>
</evidence>
<dbReference type="PROSITE" id="PS50977">
    <property type="entry name" value="HTH_TETR_2"/>
    <property type="match status" value="1"/>
</dbReference>
<feature type="domain" description="HTH tetR-type" evidence="6">
    <location>
        <begin position="20"/>
        <end position="80"/>
    </location>
</feature>
<dbReference type="GO" id="GO:0003700">
    <property type="term" value="F:DNA-binding transcription factor activity"/>
    <property type="evidence" value="ECO:0007669"/>
    <property type="project" value="TreeGrafter"/>
</dbReference>
<dbReference type="KEGG" id="mpl:Mpal_0855"/>
<feature type="region of interest" description="Disordered" evidence="5">
    <location>
        <begin position="1"/>
        <end position="20"/>
    </location>
</feature>
<organism evidence="7 8">
    <name type="scientific">Methanosphaerula palustris (strain ATCC BAA-1556 / DSM 19958 / E1-9c)</name>
    <dbReference type="NCBI Taxonomy" id="521011"/>
    <lineage>
        <taxon>Archaea</taxon>
        <taxon>Methanobacteriati</taxon>
        <taxon>Methanobacteriota</taxon>
        <taxon>Stenosarchaea group</taxon>
        <taxon>Methanomicrobia</taxon>
        <taxon>Methanomicrobiales</taxon>
        <taxon>Methanoregulaceae</taxon>
        <taxon>Methanosphaerula</taxon>
    </lineage>
</organism>
<dbReference type="InterPro" id="IPR009057">
    <property type="entry name" value="Homeodomain-like_sf"/>
</dbReference>
<dbReference type="PANTHER" id="PTHR30055">
    <property type="entry name" value="HTH-TYPE TRANSCRIPTIONAL REGULATOR RUTR"/>
    <property type="match status" value="1"/>
</dbReference>
<evidence type="ECO:0000256" key="5">
    <source>
        <dbReference type="SAM" id="MobiDB-lite"/>
    </source>
</evidence>
<dbReference type="HOGENOM" id="CLU_069356_34_0_2"/>
<keyword evidence="8" id="KW-1185">Reference proteome</keyword>